<comment type="cofactor">
    <cofactor evidence="1">
        <name>Zn(2+)</name>
        <dbReference type="ChEBI" id="CHEBI:29105"/>
    </cofactor>
</comment>
<evidence type="ECO:0000256" key="3">
    <source>
        <dbReference type="ARBA" id="ARBA00022723"/>
    </source>
</evidence>
<dbReference type="GO" id="GO:0046872">
    <property type="term" value="F:metal ion binding"/>
    <property type="evidence" value="ECO:0007669"/>
    <property type="project" value="UniProtKB-KW"/>
</dbReference>
<keyword evidence="4" id="KW-0378">Hydrolase</keyword>
<keyword evidence="3" id="KW-0479">Metal-binding</keyword>
<organism evidence="7 8">
    <name type="scientific">Mesorhizobium plurifarium</name>
    <dbReference type="NCBI Taxonomy" id="69974"/>
    <lineage>
        <taxon>Bacteria</taxon>
        <taxon>Pseudomonadati</taxon>
        <taxon>Pseudomonadota</taxon>
        <taxon>Alphaproteobacteria</taxon>
        <taxon>Hyphomicrobiales</taxon>
        <taxon>Phyllobacteriaceae</taxon>
        <taxon>Mesorhizobium</taxon>
    </lineage>
</organism>
<dbReference type="InterPro" id="IPR051013">
    <property type="entry name" value="MBL_superfamily_lactonases"/>
</dbReference>
<proteinExistence type="inferred from homology"/>
<sequence length="303" mass="33206">MTTYSIHVVEYATAPDNPIGAFLNGKYNAGVCPILFGFIVIRGEGIVALVDAGFDWELHDKKHTSGLTVDKWESPAKVLQSLGIAPADVTHVLPTHAHFDHLGGLRYFPNAHFYMQERELSDWVWRMSLDSRFRWLTSFVDSADILECIDLARKGRFTLLKGRSDNVLPGIDLVPAFDTHTAGSQYVVVRNSAGTQADSWILAGDLVYQFENLDGGDAEKPFYLPIGAASGSAFNLVMTTHEMIEAAGGDRTRVIPVHESRLAERFPSATSEYGLKVIELCLGDGHESVLPSVEARAAAASNR</sequence>
<dbReference type="AlphaFoldDB" id="A0A090F1C3"/>
<evidence type="ECO:0000256" key="2">
    <source>
        <dbReference type="ARBA" id="ARBA00007749"/>
    </source>
</evidence>
<name>A0A090F1C3_MESPL</name>
<accession>A0A090F1C3</accession>
<evidence type="ECO:0000313" key="8">
    <source>
        <dbReference type="Proteomes" id="UP000046373"/>
    </source>
</evidence>
<feature type="domain" description="Metallo-beta-lactamase" evidence="6">
    <location>
        <begin position="34"/>
        <end position="258"/>
    </location>
</feature>
<protein>
    <recommendedName>
        <fullName evidence="6">Metallo-beta-lactamase domain-containing protein</fullName>
    </recommendedName>
</protein>
<evidence type="ECO:0000259" key="6">
    <source>
        <dbReference type="SMART" id="SM00849"/>
    </source>
</evidence>
<dbReference type="Gene3D" id="3.60.15.10">
    <property type="entry name" value="Ribonuclease Z/Hydroxyacylglutathione hydrolase-like"/>
    <property type="match status" value="1"/>
</dbReference>
<dbReference type="Proteomes" id="UP000046373">
    <property type="component" value="Unassembled WGS sequence"/>
</dbReference>
<evidence type="ECO:0000313" key="7">
    <source>
        <dbReference type="EMBL" id="CDX35430.1"/>
    </source>
</evidence>
<dbReference type="PANTHER" id="PTHR42978:SF7">
    <property type="entry name" value="METALLO-HYDROLASE RV2300C-RELATED"/>
    <property type="match status" value="1"/>
</dbReference>
<dbReference type="InterPro" id="IPR001279">
    <property type="entry name" value="Metallo-B-lactamas"/>
</dbReference>
<dbReference type="EMBL" id="CCNB01000012">
    <property type="protein sequence ID" value="CDX35430.1"/>
    <property type="molecule type" value="Genomic_DNA"/>
</dbReference>
<dbReference type="InterPro" id="IPR036866">
    <property type="entry name" value="RibonucZ/Hydroxyglut_hydro"/>
</dbReference>
<evidence type="ECO:0000256" key="5">
    <source>
        <dbReference type="ARBA" id="ARBA00022833"/>
    </source>
</evidence>
<dbReference type="Pfam" id="PF00753">
    <property type="entry name" value="Lactamase_B"/>
    <property type="match status" value="1"/>
</dbReference>
<evidence type="ECO:0000256" key="4">
    <source>
        <dbReference type="ARBA" id="ARBA00022801"/>
    </source>
</evidence>
<gene>
    <name evidence="7" type="ORF">MPLDJ20_20191</name>
</gene>
<keyword evidence="5" id="KW-0862">Zinc</keyword>
<evidence type="ECO:0000256" key="1">
    <source>
        <dbReference type="ARBA" id="ARBA00001947"/>
    </source>
</evidence>
<dbReference type="GeneID" id="31890376"/>
<dbReference type="PANTHER" id="PTHR42978">
    <property type="entry name" value="QUORUM-QUENCHING LACTONASE YTNP-RELATED-RELATED"/>
    <property type="match status" value="1"/>
</dbReference>
<reference evidence="7 8" key="1">
    <citation type="submission" date="2014-08" db="EMBL/GenBank/DDBJ databases">
        <authorList>
            <person name="Moulin Lionel"/>
        </authorList>
    </citation>
    <scope>NUCLEOTIDE SEQUENCE [LARGE SCALE GENOMIC DNA]</scope>
</reference>
<dbReference type="CDD" id="cd07729">
    <property type="entry name" value="AHL_lactonase_MBL-fold"/>
    <property type="match status" value="1"/>
</dbReference>
<dbReference type="GO" id="GO:0016787">
    <property type="term" value="F:hydrolase activity"/>
    <property type="evidence" value="ECO:0007669"/>
    <property type="project" value="UniProtKB-KW"/>
</dbReference>
<comment type="similarity">
    <text evidence="2">Belongs to the metallo-beta-lactamase superfamily.</text>
</comment>
<dbReference type="SMART" id="SM00849">
    <property type="entry name" value="Lactamase_B"/>
    <property type="match status" value="1"/>
</dbReference>
<dbReference type="SUPFAM" id="SSF56281">
    <property type="entry name" value="Metallo-hydrolase/oxidoreductase"/>
    <property type="match status" value="1"/>
</dbReference>